<dbReference type="InterPro" id="IPR045584">
    <property type="entry name" value="Pilin-like"/>
</dbReference>
<evidence type="ECO:0008006" key="4">
    <source>
        <dbReference type="Google" id="ProtNLM"/>
    </source>
</evidence>
<dbReference type="STRING" id="1618345.UT18_C0006G0054"/>
<protein>
    <recommendedName>
        <fullName evidence="4">Prepilin-type N-terminal cleavage/methylation domain-containing protein</fullName>
    </recommendedName>
</protein>
<evidence type="ECO:0000313" key="3">
    <source>
        <dbReference type="Proteomes" id="UP000034207"/>
    </source>
</evidence>
<dbReference type="Pfam" id="PF07963">
    <property type="entry name" value="N_methyl"/>
    <property type="match status" value="1"/>
</dbReference>
<evidence type="ECO:0000313" key="2">
    <source>
        <dbReference type="EMBL" id="KKQ94956.1"/>
    </source>
</evidence>
<dbReference type="InterPro" id="IPR012902">
    <property type="entry name" value="N_methyl_site"/>
</dbReference>
<accession>A0A0G0PZS5</accession>
<dbReference type="EMBL" id="LBVV01000006">
    <property type="protein sequence ID" value="KKQ94956.1"/>
    <property type="molecule type" value="Genomic_DNA"/>
</dbReference>
<keyword evidence="1" id="KW-1133">Transmembrane helix</keyword>
<proteinExistence type="predicted"/>
<organism evidence="2 3">
    <name type="scientific">candidate division CPR2 bacterium GW2011_GWC2_39_10</name>
    <dbReference type="NCBI Taxonomy" id="1618345"/>
    <lineage>
        <taxon>Bacteria</taxon>
        <taxon>Bacteria division CPR2</taxon>
    </lineage>
</organism>
<dbReference type="NCBIfam" id="TIGR02532">
    <property type="entry name" value="IV_pilin_GFxxxE"/>
    <property type="match status" value="1"/>
</dbReference>
<keyword evidence="1" id="KW-0812">Transmembrane</keyword>
<dbReference type="Proteomes" id="UP000034207">
    <property type="component" value="Unassembled WGS sequence"/>
</dbReference>
<name>A0A0G0PZS5_UNCC2</name>
<comment type="caution">
    <text evidence="2">The sequence shown here is derived from an EMBL/GenBank/DDBJ whole genome shotgun (WGS) entry which is preliminary data.</text>
</comment>
<feature type="transmembrane region" description="Helical" evidence="1">
    <location>
        <begin position="12"/>
        <end position="36"/>
    </location>
</feature>
<reference evidence="2 3" key="1">
    <citation type="journal article" date="2015" name="Nature">
        <title>rRNA introns, odd ribosomes, and small enigmatic genomes across a large radiation of phyla.</title>
        <authorList>
            <person name="Brown C.T."/>
            <person name="Hug L.A."/>
            <person name="Thomas B.C."/>
            <person name="Sharon I."/>
            <person name="Castelle C.J."/>
            <person name="Singh A."/>
            <person name="Wilkins M.J."/>
            <person name="Williams K.H."/>
            <person name="Banfield J.F."/>
        </authorList>
    </citation>
    <scope>NUCLEOTIDE SEQUENCE [LARGE SCALE GENOMIC DNA]</scope>
</reference>
<evidence type="ECO:0000256" key="1">
    <source>
        <dbReference type="SAM" id="Phobius"/>
    </source>
</evidence>
<gene>
    <name evidence="2" type="ORF">UT18_C0006G0054</name>
</gene>
<sequence length="139" mass="14934">MSYTPKNKSSAGMTLIEVLISLTITCLLALAVLPLYSKATYINRLSNKKNIAVNAALSKIEELRAAPFANLEDSNFSVSEINGSGVVDISDKDWDGSGTISDAERDLKNIKVTVSWSDEGISKEISIPTIIAKSGVNKQ</sequence>
<dbReference type="SUPFAM" id="SSF54523">
    <property type="entry name" value="Pili subunits"/>
    <property type="match status" value="1"/>
</dbReference>
<dbReference type="AlphaFoldDB" id="A0A0G0PZS5"/>
<keyword evidence="1" id="KW-0472">Membrane</keyword>